<organism evidence="6 7">
    <name type="scientific">Punica granatum</name>
    <name type="common">Pomegranate</name>
    <dbReference type="NCBI Taxonomy" id="22663"/>
    <lineage>
        <taxon>Eukaryota</taxon>
        <taxon>Viridiplantae</taxon>
        <taxon>Streptophyta</taxon>
        <taxon>Embryophyta</taxon>
        <taxon>Tracheophyta</taxon>
        <taxon>Spermatophyta</taxon>
        <taxon>Magnoliopsida</taxon>
        <taxon>eudicotyledons</taxon>
        <taxon>Gunneridae</taxon>
        <taxon>Pentapetalae</taxon>
        <taxon>rosids</taxon>
        <taxon>malvids</taxon>
        <taxon>Myrtales</taxon>
        <taxon>Lythraceae</taxon>
        <taxon>Punica</taxon>
    </lineage>
</organism>
<dbReference type="GO" id="GO:0006355">
    <property type="term" value="P:regulation of DNA-templated transcription"/>
    <property type="evidence" value="ECO:0007669"/>
    <property type="project" value="InterPro"/>
</dbReference>
<dbReference type="InterPro" id="IPR036093">
    <property type="entry name" value="NAC_dom_sf"/>
</dbReference>
<dbReference type="Proteomes" id="UP000197138">
    <property type="component" value="Unassembled WGS sequence"/>
</dbReference>
<name>A0A218WMK5_PUNGR</name>
<dbReference type="SUPFAM" id="SSF101941">
    <property type="entry name" value="NAC domain"/>
    <property type="match status" value="1"/>
</dbReference>
<proteinExistence type="predicted"/>
<protein>
    <recommendedName>
        <fullName evidence="5">NAC domain-containing protein</fullName>
    </recommendedName>
</protein>
<dbReference type="Pfam" id="PF02365">
    <property type="entry name" value="NAM"/>
    <property type="match status" value="1"/>
</dbReference>
<comment type="caution">
    <text evidence="6">The sequence shown here is derived from an EMBL/GenBank/DDBJ whole genome shotgun (WGS) entry which is preliminary data.</text>
</comment>
<evidence type="ECO:0000256" key="1">
    <source>
        <dbReference type="ARBA" id="ARBA00023015"/>
    </source>
</evidence>
<dbReference type="GO" id="GO:0003677">
    <property type="term" value="F:DNA binding"/>
    <property type="evidence" value="ECO:0007669"/>
    <property type="project" value="UniProtKB-KW"/>
</dbReference>
<accession>A0A218WMK5</accession>
<dbReference type="InterPro" id="IPR003441">
    <property type="entry name" value="NAC-dom"/>
</dbReference>
<reference evidence="7" key="1">
    <citation type="journal article" date="2017" name="Plant J.">
        <title>The pomegranate (Punica granatum L.) genome and the genomics of punicalagin biosynthesis.</title>
        <authorList>
            <person name="Qin G."/>
            <person name="Xu C."/>
            <person name="Ming R."/>
            <person name="Tang H."/>
            <person name="Guyot R."/>
            <person name="Kramer E.M."/>
            <person name="Hu Y."/>
            <person name="Yi X."/>
            <person name="Qi Y."/>
            <person name="Xu X."/>
            <person name="Gao Z."/>
            <person name="Pan H."/>
            <person name="Jian J."/>
            <person name="Tian Y."/>
            <person name="Yue Z."/>
            <person name="Xu Y."/>
        </authorList>
    </citation>
    <scope>NUCLEOTIDE SEQUENCE [LARGE SCALE GENOMIC DNA]</scope>
    <source>
        <strain evidence="7">cv. Dabenzi</strain>
    </source>
</reference>
<keyword evidence="4" id="KW-0539">Nucleus</keyword>
<keyword evidence="2" id="KW-0238">DNA-binding</keyword>
<dbReference type="AlphaFoldDB" id="A0A218WMK5"/>
<feature type="domain" description="NAC" evidence="5">
    <location>
        <begin position="5"/>
        <end position="70"/>
    </location>
</feature>
<dbReference type="PROSITE" id="PS51005">
    <property type="entry name" value="NAC"/>
    <property type="match status" value="1"/>
</dbReference>
<keyword evidence="3" id="KW-0804">Transcription</keyword>
<dbReference type="EMBL" id="MTKT01003794">
    <property type="protein sequence ID" value="OWM74087.1"/>
    <property type="molecule type" value="Genomic_DNA"/>
</dbReference>
<sequence length="70" mass="8337">MEVPEILGLNFHLTNDELLTYYLKQRILDYFEGQTQSLNSHTVPDFELYSMHPKELPRQFKCKADLHIII</sequence>
<evidence type="ECO:0000256" key="4">
    <source>
        <dbReference type="ARBA" id="ARBA00023242"/>
    </source>
</evidence>
<evidence type="ECO:0000313" key="6">
    <source>
        <dbReference type="EMBL" id="OWM74087.1"/>
    </source>
</evidence>
<evidence type="ECO:0000313" key="7">
    <source>
        <dbReference type="Proteomes" id="UP000197138"/>
    </source>
</evidence>
<evidence type="ECO:0000259" key="5">
    <source>
        <dbReference type="PROSITE" id="PS51005"/>
    </source>
</evidence>
<keyword evidence="1" id="KW-0805">Transcription regulation</keyword>
<evidence type="ECO:0000256" key="3">
    <source>
        <dbReference type="ARBA" id="ARBA00023163"/>
    </source>
</evidence>
<gene>
    <name evidence="6" type="ORF">CDL15_Pgr008398</name>
</gene>
<dbReference type="Gene3D" id="2.170.150.80">
    <property type="entry name" value="NAC domain"/>
    <property type="match status" value="1"/>
</dbReference>
<evidence type="ECO:0000256" key="2">
    <source>
        <dbReference type="ARBA" id="ARBA00023125"/>
    </source>
</evidence>